<reference evidence="3" key="1">
    <citation type="journal article" date="2020" name="Stud. Mycol.">
        <title>101 Dothideomycetes genomes: a test case for predicting lifestyles and emergence of pathogens.</title>
        <authorList>
            <person name="Haridas S."/>
            <person name="Albert R."/>
            <person name="Binder M."/>
            <person name="Bloem J."/>
            <person name="Labutti K."/>
            <person name="Salamov A."/>
            <person name="Andreopoulos B."/>
            <person name="Baker S."/>
            <person name="Barry K."/>
            <person name="Bills G."/>
            <person name="Bluhm B."/>
            <person name="Cannon C."/>
            <person name="Castanera R."/>
            <person name="Culley D."/>
            <person name="Daum C."/>
            <person name="Ezra D."/>
            <person name="Gonzalez J."/>
            <person name="Henrissat B."/>
            <person name="Kuo A."/>
            <person name="Liang C."/>
            <person name="Lipzen A."/>
            <person name="Lutzoni F."/>
            <person name="Magnuson J."/>
            <person name="Mondo S."/>
            <person name="Nolan M."/>
            <person name="Ohm R."/>
            <person name="Pangilinan J."/>
            <person name="Park H.-J."/>
            <person name="Ramirez L."/>
            <person name="Alfaro M."/>
            <person name="Sun H."/>
            <person name="Tritt A."/>
            <person name="Yoshinaga Y."/>
            <person name="Zwiers L.-H."/>
            <person name="Turgeon B."/>
            <person name="Goodwin S."/>
            <person name="Spatafora J."/>
            <person name="Crous P."/>
            <person name="Grigoriev I."/>
        </authorList>
    </citation>
    <scope>NUCLEOTIDE SEQUENCE</scope>
    <source>
        <strain evidence="3">CBS 279.74</strain>
    </source>
</reference>
<name>A0A6G1KCB4_9PLEO</name>
<accession>A0A6G1KCB4</accession>
<keyword evidence="2" id="KW-0812">Transmembrane</keyword>
<dbReference type="AlphaFoldDB" id="A0A6G1KCB4"/>
<protein>
    <submittedName>
        <fullName evidence="3">Uncharacterized protein</fullName>
    </submittedName>
</protein>
<evidence type="ECO:0000313" key="3">
    <source>
        <dbReference type="EMBL" id="KAF2710081.1"/>
    </source>
</evidence>
<dbReference type="Proteomes" id="UP000799428">
    <property type="component" value="Unassembled WGS sequence"/>
</dbReference>
<feature type="region of interest" description="Disordered" evidence="1">
    <location>
        <begin position="1"/>
        <end position="44"/>
    </location>
</feature>
<gene>
    <name evidence="3" type="ORF">K504DRAFT_454428</name>
</gene>
<organism evidence="3 4">
    <name type="scientific">Pleomassaria siparia CBS 279.74</name>
    <dbReference type="NCBI Taxonomy" id="1314801"/>
    <lineage>
        <taxon>Eukaryota</taxon>
        <taxon>Fungi</taxon>
        <taxon>Dikarya</taxon>
        <taxon>Ascomycota</taxon>
        <taxon>Pezizomycotina</taxon>
        <taxon>Dothideomycetes</taxon>
        <taxon>Pleosporomycetidae</taxon>
        <taxon>Pleosporales</taxon>
        <taxon>Pleomassariaceae</taxon>
        <taxon>Pleomassaria</taxon>
    </lineage>
</organism>
<keyword evidence="2" id="KW-0472">Membrane</keyword>
<evidence type="ECO:0000256" key="2">
    <source>
        <dbReference type="SAM" id="Phobius"/>
    </source>
</evidence>
<feature type="compositionally biased region" description="Basic and acidic residues" evidence="1">
    <location>
        <begin position="1"/>
        <end position="16"/>
    </location>
</feature>
<sequence length="162" mass="17850">MHTQELFKKQRERERCGVVSKQSKAKQSNKGKKKKQKKKNKKKNKVATTFLFKINVRTGWLCWLFPFLSPKTAAAAAAVLLLITNPLSPPFVLLVLVLVVVVVVVDIRDTKGKQMACSVWVGINPPPLPSFLTVAAAAHRPSPPAATSAAKVENPVRLTEMI</sequence>
<dbReference type="EMBL" id="MU005769">
    <property type="protein sequence ID" value="KAF2710081.1"/>
    <property type="molecule type" value="Genomic_DNA"/>
</dbReference>
<evidence type="ECO:0000313" key="4">
    <source>
        <dbReference type="Proteomes" id="UP000799428"/>
    </source>
</evidence>
<feature type="compositionally biased region" description="Basic residues" evidence="1">
    <location>
        <begin position="23"/>
        <end position="44"/>
    </location>
</feature>
<feature type="transmembrane region" description="Helical" evidence="2">
    <location>
        <begin position="87"/>
        <end position="105"/>
    </location>
</feature>
<evidence type="ECO:0000256" key="1">
    <source>
        <dbReference type="SAM" id="MobiDB-lite"/>
    </source>
</evidence>
<keyword evidence="4" id="KW-1185">Reference proteome</keyword>
<proteinExistence type="predicted"/>
<keyword evidence="2" id="KW-1133">Transmembrane helix</keyword>